<evidence type="ECO:0000313" key="2">
    <source>
        <dbReference type="EMBL" id="KAG0446650.1"/>
    </source>
</evidence>
<evidence type="ECO:0000256" key="1">
    <source>
        <dbReference type="SAM" id="MobiDB-lite"/>
    </source>
</evidence>
<gene>
    <name evidence="3" type="ORF">HPP92_028701</name>
    <name evidence="2" type="ORF">HPP92_028718</name>
</gene>
<comment type="caution">
    <text evidence="3">The sequence shown here is derived from an EMBL/GenBank/DDBJ whole genome shotgun (WGS) entry which is preliminary data.</text>
</comment>
<name>A0A835U3R9_VANPL</name>
<dbReference type="AlphaFoldDB" id="A0A835U3R9"/>
<dbReference type="Proteomes" id="UP000639772">
    <property type="component" value="Unassembled WGS sequence"/>
</dbReference>
<proteinExistence type="predicted"/>
<protein>
    <submittedName>
        <fullName evidence="3">Uncharacterized protein</fullName>
    </submittedName>
</protein>
<evidence type="ECO:0000313" key="5">
    <source>
        <dbReference type="Proteomes" id="UP000639772"/>
    </source>
</evidence>
<feature type="compositionally biased region" description="Acidic residues" evidence="1">
    <location>
        <begin position="56"/>
        <end position="67"/>
    </location>
</feature>
<accession>A0A835U3R9</accession>
<sequence>MRAENENWKNLTQEMKESRNEEESDESGRICKRELTRINSESRTDESEAATKESEVQEDLEESGEES</sequence>
<feature type="region of interest" description="Disordered" evidence="1">
    <location>
        <begin position="1"/>
        <end position="67"/>
    </location>
</feature>
<feature type="compositionally biased region" description="Basic and acidic residues" evidence="1">
    <location>
        <begin position="14"/>
        <end position="55"/>
    </location>
</feature>
<organism evidence="3 4">
    <name type="scientific">Vanilla planifolia</name>
    <name type="common">Vanilla</name>
    <dbReference type="NCBI Taxonomy" id="51239"/>
    <lineage>
        <taxon>Eukaryota</taxon>
        <taxon>Viridiplantae</taxon>
        <taxon>Streptophyta</taxon>
        <taxon>Embryophyta</taxon>
        <taxon>Tracheophyta</taxon>
        <taxon>Spermatophyta</taxon>
        <taxon>Magnoliopsida</taxon>
        <taxon>Liliopsida</taxon>
        <taxon>Asparagales</taxon>
        <taxon>Orchidaceae</taxon>
        <taxon>Vanilloideae</taxon>
        <taxon>Vanilleae</taxon>
        <taxon>Vanilla</taxon>
    </lineage>
</organism>
<dbReference type="EMBL" id="JADCNM010000558">
    <property type="protein sequence ID" value="KAG0446650.1"/>
    <property type="molecule type" value="Genomic_DNA"/>
</dbReference>
<evidence type="ECO:0000313" key="3">
    <source>
        <dbReference type="EMBL" id="KAG0446710.1"/>
    </source>
</evidence>
<dbReference type="Proteomes" id="UP000636800">
    <property type="component" value="Unassembled WGS sequence"/>
</dbReference>
<reference evidence="4 5" key="1">
    <citation type="journal article" date="2020" name="Nat. Food">
        <title>A phased Vanilla planifolia genome enables genetic improvement of flavour and production.</title>
        <authorList>
            <person name="Hasing T."/>
            <person name="Tang H."/>
            <person name="Brym M."/>
            <person name="Khazi F."/>
            <person name="Huang T."/>
            <person name="Chambers A.H."/>
        </authorList>
    </citation>
    <scope>NUCLEOTIDE SEQUENCE [LARGE SCALE GENOMIC DNA]</scope>
    <source>
        <tissue evidence="3">Leaf</tissue>
    </source>
</reference>
<evidence type="ECO:0000313" key="4">
    <source>
        <dbReference type="Proteomes" id="UP000636800"/>
    </source>
</evidence>
<keyword evidence="4" id="KW-1185">Reference proteome</keyword>
<dbReference type="EMBL" id="JADCNL010000557">
    <property type="protein sequence ID" value="KAG0446710.1"/>
    <property type="molecule type" value="Genomic_DNA"/>
</dbReference>